<reference evidence="1 3" key="1">
    <citation type="submission" date="2019-07" db="EMBL/GenBank/DDBJ databases">
        <title>Paenibacillus ottowii sp. nov. isolated from a fermentation system processing bovine manure.</title>
        <authorList>
            <person name="Velazquez L.F."/>
            <person name="Rajbanshi S."/>
            <person name="Guan S."/>
            <person name="Hinchee M."/>
            <person name="Welsh A."/>
        </authorList>
    </citation>
    <scope>NUCLEOTIDE SEQUENCE [LARGE SCALE GENOMIC DNA]</scope>
    <source>
        <strain evidence="1 3">MS2379</strain>
    </source>
</reference>
<proteinExistence type="predicted"/>
<dbReference type="RefSeq" id="WP_142611843.1">
    <property type="nucleotide sequence ID" value="NZ_VIJZ01000001.1"/>
</dbReference>
<dbReference type="Proteomes" id="UP000319219">
    <property type="component" value="Unassembled WGS sequence"/>
</dbReference>
<dbReference type="EMBL" id="VIJZ01000001">
    <property type="protein sequence ID" value="TQS01403.1"/>
    <property type="molecule type" value="Genomic_DNA"/>
</dbReference>
<dbReference type="EMBL" id="VIJZ01000001">
    <property type="protein sequence ID" value="TQS01458.1"/>
    <property type="molecule type" value="Genomic_DNA"/>
</dbReference>
<evidence type="ECO:0000313" key="3">
    <source>
        <dbReference type="Proteomes" id="UP000319219"/>
    </source>
</evidence>
<evidence type="ECO:0000313" key="2">
    <source>
        <dbReference type="EMBL" id="TQS01458.1"/>
    </source>
</evidence>
<accession>A0ABY3BAX7</accession>
<sequence>MGMDPMVIDHLNCHDNVTQIKKDLIELLCIVQQDEVFTREMISEKIFKAVQDLTYAEEIHFGVIKGFYDEQTKSLNNTLAGR</sequence>
<organism evidence="1 3">
    <name type="scientific">Paenibacillus ottowii</name>
    <dbReference type="NCBI Taxonomy" id="2315729"/>
    <lineage>
        <taxon>Bacteria</taxon>
        <taxon>Bacillati</taxon>
        <taxon>Bacillota</taxon>
        <taxon>Bacilli</taxon>
        <taxon>Bacillales</taxon>
        <taxon>Paenibacillaceae</taxon>
        <taxon>Paenibacillus</taxon>
    </lineage>
</organism>
<keyword evidence="3" id="KW-1185">Reference proteome</keyword>
<gene>
    <name evidence="1" type="ORF">FKV70_03460</name>
    <name evidence="2" type="ORF">FKV70_03750</name>
</gene>
<evidence type="ECO:0000313" key="1">
    <source>
        <dbReference type="EMBL" id="TQS01403.1"/>
    </source>
</evidence>
<name>A0ABY3BAX7_9BACL</name>
<comment type="caution">
    <text evidence="1">The sequence shown here is derived from an EMBL/GenBank/DDBJ whole genome shotgun (WGS) entry which is preliminary data.</text>
</comment>
<protein>
    <submittedName>
        <fullName evidence="1">Uncharacterized protein</fullName>
    </submittedName>
</protein>